<feature type="transmembrane region" description="Helical" evidence="5">
    <location>
        <begin position="196"/>
        <end position="217"/>
    </location>
</feature>
<keyword evidence="2 5" id="KW-0812">Transmembrane</keyword>
<sequence length="545" mass="62357">MEATKEYTDIIGGHGRFQLIILIFCIFCASAFVMHDFSITFFAPNIDYWCARPEQWDLVCDREWLVGMAKTVFMLGCVFGSVINGQLSDRVLPETPRWLLANGKFTELEELLLYAAKKNGKDSKKAKLEISDFIAYHSQVFIYCVLLVLIQFFSSISPNFSKRRAPIGGQETALFINSYNYYVLSWNTNDLGGDPYWNFFFIGAVGVPEVIIFIFLCRHIGNRKGLVIANVLSGVCLIVLVCIPVDKVWLTILFSVCGMFFSSGSFHTSYVYTPEISPTLIRSVALGSSSTIGRIGSLLSPFVHQLVRRSNVSVEEWRNFSLPIVKSRTGVEEYSHCTMYNISIHGGELHRNNIEIVQCDSWEYDHSHYKRTIVDQVEGEEHRNLAENGFGRQKCKREINKFSEPDEPTAAALISSSSDQTLVKPDYILGITDPTEVYEKKLLEKDTFIHFQETLKVNDEQRYEVTLPWLVGHPPLYNNREVATARLRSVTKRLLQEDTFNAYNEVFLNWQSEGIIEEAELSEMNNPTYYLPHRPVIQQTQCTQY</sequence>
<accession>A0AAV2AKG3</accession>
<keyword evidence="3 5" id="KW-1133">Transmembrane helix</keyword>
<evidence type="ECO:0000256" key="3">
    <source>
        <dbReference type="ARBA" id="ARBA00022989"/>
    </source>
</evidence>
<evidence type="ECO:0008006" key="8">
    <source>
        <dbReference type="Google" id="ProtNLM"/>
    </source>
</evidence>
<keyword evidence="4 5" id="KW-0472">Membrane</keyword>
<dbReference type="AlphaFoldDB" id="A0AAV2AKG3"/>
<feature type="transmembrane region" description="Helical" evidence="5">
    <location>
        <begin position="133"/>
        <end position="153"/>
    </location>
</feature>
<evidence type="ECO:0000313" key="7">
    <source>
        <dbReference type="Proteomes" id="UP001497382"/>
    </source>
</evidence>
<reference evidence="6 7" key="1">
    <citation type="submission" date="2024-04" db="EMBL/GenBank/DDBJ databases">
        <authorList>
            <person name="Rising A."/>
            <person name="Reimegard J."/>
            <person name="Sonavane S."/>
            <person name="Akerstrom W."/>
            <person name="Nylinder S."/>
            <person name="Hedman E."/>
            <person name="Kallberg Y."/>
        </authorList>
    </citation>
    <scope>NUCLEOTIDE SEQUENCE [LARGE SCALE GENOMIC DNA]</scope>
</reference>
<feature type="transmembrane region" description="Helical" evidence="5">
    <location>
        <begin position="20"/>
        <end position="44"/>
    </location>
</feature>
<organism evidence="6 7">
    <name type="scientific">Larinioides sclopetarius</name>
    <dbReference type="NCBI Taxonomy" id="280406"/>
    <lineage>
        <taxon>Eukaryota</taxon>
        <taxon>Metazoa</taxon>
        <taxon>Ecdysozoa</taxon>
        <taxon>Arthropoda</taxon>
        <taxon>Chelicerata</taxon>
        <taxon>Arachnida</taxon>
        <taxon>Araneae</taxon>
        <taxon>Araneomorphae</taxon>
        <taxon>Entelegynae</taxon>
        <taxon>Araneoidea</taxon>
        <taxon>Araneidae</taxon>
        <taxon>Larinioides</taxon>
    </lineage>
</organism>
<evidence type="ECO:0000256" key="4">
    <source>
        <dbReference type="ARBA" id="ARBA00023136"/>
    </source>
</evidence>
<dbReference type="GO" id="GO:0016020">
    <property type="term" value="C:membrane"/>
    <property type="evidence" value="ECO:0007669"/>
    <property type="project" value="UniProtKB-SubCell"/>
</dbReference>
<comment type="subcellular location">
    <subcellularLocation>
        <location evidence="1">Membrane</location>
        <topology evidence="1">Multi-pass membrane protein</topology>
    </subcellularLocation>
</comment>
<dbReference type="SUPFAM" id="SSF103473">
    <property type="entry name" value="MFS general substrate transporter"/>
    <property type="match status" value="1"/>
</dbReference>
<dbReference type="Proteomes" id="UP001497382">
    <property type="component" value="Unassembled WGS sequence"/>
</dbReference>
<keyword evidence="7" id="KW-1185">Reference proteome</keyword>
<dbReference type="PANTHER" id="PTHR24064">
    <property type="entry name" value="SOLUTE CARRIER FAMILY 22 MEMBER"/>
    <property type="match status" value="1"/>
</dbReference>
<gene>
    <name evidence="6" type="ORF">LARSCL_LOCUS13026</name>
</gene>
<evidence type="ECO:0000313" key="6">
    <source>
        <dbReference type="EMBL" id="CAL1284207.1"/>
    </source>
</evidence>
<evidence type="ECO:0000256" key="5">
    <source>
        <dbReference type="SAM" id="Phobius"/>
    </source>
</evidence>
<proteinExistence type="predicted"/>
<feature type="transmembrane region" description="Helical" evidence="5">
    <location>
        <begin position="226"/>
        <end position="246"/>
    </location>
</feature>
<dbReference type="EMBL" id="CAXIEN010000177">
    <property type="protein sequence ID" value="CAL1284207.1"/>
    <property type="molecule type" value="Genomic_DNA"/>
</dbReference>
<dbReference type="Pfam" id="PF00083">
    <property type="entry name" value="Sugar_tr"/>
    <property type="match status" value="1"/>
</dbReference>
<evidence type="ECO:0000256" key="1">
    <source>
        <dbReference type="ARBA" id="ARBA00004141"/>
    </source>
</evidence>
<protein>
    <recommendedName>
        <fullName evidence="8">Major facilitator superfamily (MFS) profile domain-containing protein</fullName>
    </recommendedName>
</protein>
<name>A0AAV2AKG3_9ARAC</name>
<dbReference type="GO" id="GO:0022857">
    <property type="term" value="F:transmembrane transporter activity"/>
    <property type="evidence" value="ECO:0007669"/>
    <property type="project" value="InterPro"/>
</dbReference>
<comment type="caution">
    <text evidence="6">The sequence shown here is derived from an EMBL/GenBank/DDBJ whole genome shotgun (WGS) entry which is preliminary data.</text>
</comment>
<dbReference type="Gene3D" id="1.20.1250.20">
    <property type="entry name" value="MFS general substrate transporter like domains"/>
    <property type="match status" value="1"/>
</dbReference>
<evidence type="ECO:0000256" key="2">
    <source>
        <dbReference type="ARBA" id="ARBA00022692"/>
    </source>
</evidence>
<dbReference type="InterPro" id="IPR005828">
    <property type="entry name" value="MFS_sugar_transport-like"/>
</dbReference>
<feature type="transmembrane region" description="Helical" evidence="5">
    <location>
        <begin position="64"/>
        <end position="83"/>
    </location>
</feature>
<dbReference type="InterPro" id="IPR036259">
    <property type="entry name" value="MFS_trans_sf"/>
</dbReference>